<name>A0A0F9M9K6_9ZZZZ</name>
<sequence>MSKPILIAFEGVDKVGKTTIRRGMIRDKTVWAAANG</sequence>
<dbReference type="InterPro" id="IPR027417">
    <property type="entry name" value="P-loop_NTPase"/>
</dbReference>
<dbReference type="EMBL" id="LAZR01005154">
    <property type="protein sequence ID" value="KKN02394.1"/>
    <property type="molecule type" value="Genomic_DNA"/>
</dbReference>
<reference evidence="1" key="1">
    <citation type="journal article" date="2015" name="Nature">
        <title>Complex archaea that bridge the gap between prokaryotes and eukaryotes.</title>
        <authorList>
            <person name="Spang A."/>
            <person name="Saw J.H."/>
            <person name="Jorgensen S.L."/>
            <person name="Zaremba-Niedzwiedzka K."/>
            <person name="Martijn J."/>
            <person name="Lind A.E."/>
            <person name="van Eijk R."/>
            <person name="Schleper C."/>
            <person name="Guy L."/>
            <person name="Ettema T.J."/>
        </authorList>
    </citation>
    <scope>NUCLEOTIDE SEQUENCE</scope>
</reference>
<dbReference type="SUPFAM" id="SSF52540">
    <property type="entry name" value="P-loop containing nucleoside triphosphate hydrolases"/>
    <property type="match status" value="1"/>
</dbReference>
<proteinExistence type="predicted"/>
<organism evidence="1">
    <name type="scientific">marine sediment metagenome</name>
    <dbReference type="NCBI Taxonomy" id="412755"/>
    <lineage>
        <taxon>unclassified sequences</taxon>
        <taxon>metagenomes</taxon>
        <taxon>ecological metagenomes</taxon>
    </lineage>
</organism>
<gene>
    <name evidence="1" type="ORF">LCGC14_1118170</name>
</gene>
<evidence type="ECO:0000313" key="1">
    <source>
        <dbReference type="EMBL" id="KKN02394.1"/>
    </source>
</evidence>
<protein>
    <submittedName>
        <fullName evidence="1">Uncharacterized protein</fullName>
    </submittedName>
</protein>
<dbReference type="AlphaFoldDB" id="A0A0F9M9K6"/>
<accession>A0A0F9M9K6</accession>
<comment type="caution">
    <text evidence="1">The sequence shown here is derived from an EMBL/GenBank/DDBJ whole genome shotgun (WGS) entry which is preliminary data.</text>
</comment>